<name>A0A9W5UVM9_9ACTN</name>
<proteinExistence type="predicted"/>
<protein>
    <submittedName>
        <fullName evidence="1">Uncharacterized protein</fullName>
    </submittedName>
</protein>
<sequence length="272" mass="30082">MTEIRVLVQLCEELSDDRLLAALGSALDGSGLNVSPVDPGRLRRFARRWLDAKTAELWERARATQTYRIWAETAGPEQVIEADDLATALLRKGVPGEIAAPAAVAMHRDEVARAPVYDVAFSCAERQTEYVQLAVSAVRATGLCVFFEKEMTYEWWGKNFIVEGRRVYGRSARYFVPFFSEEYLSEPRPRDALEWAMSAAVERGDDYILPVVVGDVSVPANLLGPNIGYLRADEHSPEQLAAALRAKVAASRASDVEPRDIGVIVRGVRGSQ</sequence>
<dbReference type="InterPro" id="IPR035897">
    <property type="entry name" value="Toll_tir_struct_dom_sf"/>
</dbReference>
<gene>
    <name evidence="1" type="ORF">Vse01_42260</name>
</gene>
<dbReference type="SUPFAM" id="SSF52200">
    <property type="entry name" value="Toll/Interleukin receptor TIR domain"/>
    <property type="match status" value="1"/>
</dbReference>
<keyword evidence="2" id="KW-1185">Reference proteome</keyword>
<accession>A0A9W5UVM9</accession>
<dbReference type="EMBL" id="BOPD01000026">
    <property type="protein sequence ID" value="GIJ35078.1"/>
    <property type="molecule type" value="Genomic_DNA"/>
</dbReference>
<dbReference type="RefSeq" id="WP_093407737.1">
    <property type="nucleotide sequence ID" value="NZ_BOPD01000026.1"/>
</dbReference>
<dbReference type="Proteomes" id="UP000607311">
    <property type="component" value="Unassembled WGS sequence"/>
</dbReference>
<dbReference type="OrthoDB" id="3838036at2"/>
<organism evidence="1 2">
    <name type="scientific">Micromonospora sediminimaris</name>
    <dbReference type="NCBI Taxonomy" id="547162"/>
    <lineage>
        <taxon>Bacteria</taxon>
        <taxon>Bacillati</taxon>
        <taxon>Actinomycetota</taxon>
        <taxon>Actinomycetes</taxon>
        <taxon>Micromonosporales</taxon>
        <taxon>Micromonosporaceae</taxon>
        <taxon>Micromonospora</taxon>
    </lineage>
</organism>
<reference evidence="1" key="1">
    <citation type="submission" date="2021-01" db="EMBL/GenBank/DDBJ databases">
        <title>Whole genome shotgun sequence of Verrucosispora sediminis NBRC 107745.</title>
        <authorList>
            <person name="Komaki H."/>
            <person name="Tamura T."/>
        </authorList>
    </citation>
    <scope>NUCLEOTIDE SEQUENCE</scope>
    <source>
        <strain evidence="1">NBRC 107745</strain>
    </source>
</reference>
<comment type="caution">
    <text evidence="1">The sequence shown here is derived from an EMBL/GenBank/DDBJ whole genome shotgun (WGS) entry which is preliminary data.</text>
</comment>
<evidence type="ECO:0000313" key="2">
    <source>
        <dbReference type="Proteomes" id="UP000607311"/>
    </source>
</evidence>
<evidence type="ECO:0000313" key="1">
    <source>
        <dbReference type="EMBL" id="GIJ35078.1"/>
    </source>
</evidence>
<dbReference type="AlphaFoldDB" id="A0A9W5UVM9"/>
<dbReference type="Gene3D" id="3.40.50.10140">
    <property type="entry name" value="Toll/interleukin-1 receptor homology (TIR) domain"/>
    <property type="match status" value="1"/>
</dbReference>